<dbReference type="EMBL" id="JH992992">
    <property type="protein sequence ID" value="EKX46983.1"/>
    <property type="molecule type" value="Genomic_DNA"/>
</dbReference>
<dbReference type="GeneID" id="17303486"/>
<reference evidence="2" key="3">
    <citation type="submission" date="2016-03" db="UniProtKB">
        <authorList>
            <consortium name="EnsemblProtists"/>
        </authorList>
    </citation>
    <scope>IDENTIFICATION</scope>
</reference>
<evidence type="ECO:0000313" key="2">
    <source>
        <dbReference type="EnsemblProtists" id="EKX46983"/>
    </source>
</evidence>
<sequence length="238" mass="27822">MIRGFSKRKIWSPGNYYLNARLPEDYQGPGYITKSVQRTAERNAEKLEELDTRLFSYQIRSPSPSPTTPSKLQTPLVAFQPKEENVQSRGQRKEVMQIQTATAVEVCKNRQVNENLSRKLEEYRHNPQILIEKIKMYKAQKRLEKKQTDFIKMNALNATVEMSGPNARTKQQSLVTIKTDLRVLAAQKSKKRHLDEKFHEIVQKIEERTLRKLALRDEAERKKKVEKYAPLVRAKVQD</sequence>
<evidence type="ECO:0000313" key="1">
    <source>
        <dbReference type="EMBL" id="EKX46983.1"/>
    </source>
</evidence>
<accession>L1JEM2</accession>
<dbReference type="EnsemblProtists" id="EKX46983">
    <property type="protein sequence ID" value="EKX46983"/>
    <property type="gene ID" value="GUITHDRAFT_137947"/>
</dbReference>
<reference evidence="1 3" key="1">
    <citation type="journal article" date="2012" name="Nature">
        <title>Algal genomes reveal evolutionary mosaicism and the fate of nucleomorphs.</title>
        <authorList>
            <consortium name="DOE Joint Genome Institute"/>
            <person name="Curtis B.A."/>
            <person name="Tanifuji G."/>
            <person name="Burki F."/>
            <person name="Gruber A."/>
            <person name="Irimia M."/>
            <person name="Maruyama S."/>
            <person name="Arias M.C."/>
            <person name="Ball S.G."/>
            <person name="Gile G.H."/>
            <person name="Hirakawa Y."/>
            <person name="Hopkins J.F."/>
            <person name="Kuo A."/>
            <person name="Rensing S.A."/>
            <person name="Schmutz J."/>
            <person name="Symeonidi A."/>
            <person name="Elias M."/>
            <person name="Eveleigh R.J."/>
            <person name="Herman E.K."/>
            <person name="Klute M.J."/>
            <person name="Nakayama T."/>
            <person name="Obornik M."/>
            <person name="Reyes-Prieto A."/>
            <person name="Armbrust E.V."/>
            <person name="Aves S.J."/>
            <person name="Beiko R.G."/>
            <person name="Coutinho P."/>
            <person name="Dacks J.B."/>
            <person name="Durnford D.G."/>
            <person name="Fast N.M."/>
            <person name="Green B.R."/>
            <person name="Grisdale C.J."/>
            <person name="Hempel F."/>
            <person name="Henrissat B."/>
            <person name="Hoppner M.P."/>
            <person name="Ishida K."/>
            <person name="Kim E."/>
            <person name="Koreny L."/>
            <person name="Kroth P.G."/>
            <person name="Liu Y."/>
            <person name="Malik S.B."/>
            <person name="Maier U.G."/>
            <person name="McRose D."/>
            <person name="Mock T."/>
            <person name="Neilson J.A."/>
            <person name="Onodera N.T."/>
            <person name="Poole A.M."/>
            <person name="Pritham E.J."/>
            <person name="Richards T.A."/>
            <person name="Rocap G."/>
            <person name="Roy S.W."/>
            <person name="Sarai C."/>
            <person name="Schaack S."/>
            <person name="Shirato S."/>
            <person name="Slamovits C.H."/>
            <person name="Spencer D.F."/>
            <person name="Suzuki S."/>
            <person name="Worden A.Z."/>
            <person name="Zauner S."/>
            <person name="Barry K."/>
            <person name="Bell C."/>
            <person name="Bharti A.K."/>
            <person name="Crow J.A."/>
            <person name="Grimwood J."/>
            <person name="Kramer R."/>
            <person name="Lindquist E."/>
            <person name="Lucas S."/>
            <person name="Salamov A."/>
            <person name="McFadden G.I."/>
            <person name="Lane C.E."/>
            <person name="Keeling P.J."/>
            <person name="Gray M.W."/>
            <person name="Grigoriev I.V."/>
            <person name="Archibald J.M."/>
        </authorList>
    </citation>
    <scope>NUCLEOTIDE SEQUENCE</scope>
    <source>
        <strain evidence="1 3">CCMP2712</strain>
    </source>
</reference>
<evidence type="ECO:0000313" key="3">
    <source>
        <dbReference type="Proteomes" id="UP000011087"/>
    </source>
</evidence>
<proteinExistence type="predicted"/>
<dbReference type="RefSeq" id="XP_005833963.1">
    <property type="nucleotide sequence ID" value="XM_005833906.1"/>
</dbReference>
<gene>
    <name evidence="1" type="ORF">GUITHDRAFT_137947</name>
</gene>
<dbReference type="PaxDb" id="55529-EKX46983"/>
<dbReference type="KEGG" id="gtt:GUITHDRAFT_137947"/>
<keyword evidence="3" id="KW-1185">Reference proteome</keyword>
<dbReference type="Proteomes" id="UP000011087">
    <property type="component" value="Unassembled WGS sequence"/>
</dbReference>
<dbReference type="AlphaFoldDB" id="L1JEM2"/>
<dbReference type="HOGENOM" id="CLU_1167764_0_0_1"/>
<name>L1JEM2_GUITC</name>
<protein>
    <submittedName>
        <fullName evidence="1 2">Uncharacterized protein</fullName>
    </submittedName>
</protein>
<organism evidence="1">
    <name type="scientific">Guillardia theta (strain CCMP2712)</name>
    <name type="common">Cryptophyte</name>
    <dbReference type="NCBI Taxonomy" id="905079"/>
    <lineage>
        <taxon>Eukaryota</taxon>
        <taxon>Cryptophyceae</taxon>
        <taxon>Pyrenomonadales</taxon>
        <taxon>Geminigeraceae</taxon>
        <taxon>Guillardia</taxon>
    </lineage>
</organism>
<reference evidence="3" key="2">
    <citation type="submission" date="2012-11" db="EMBL/GenBank/DDBJ databases">
        <authorList>
            <person name="Kuo A."/>
            <person name="Curtis B.A."/>
            <person name="Tanifuji G."/>
            <person name="Burki F."/>
            <person name="Gruber A."/>
            <person name="Irimia M."/>
            <person name="Maruyama S."/>
            <person name="Arias M.C."/>
            <person name="Ball S.G."/>
            <person name="Gile G.H."/>
            <person name="Hirakawa Y."/>
            <person name="Hopkins J.F."/>
            <person name="Rensing S.A."/>
            <person name="Schmutz J."/>
            <person name="Symeonidi A."/>
            <person name="Elias M."/>
            <person name="Eveleigh R.J."/>
            <person name="Herman E.K."/>
            <person name="Klute M.J."/>
            <person name="Nakayama T."/>
            <person name="Obornik M."/>
            <person name="Reyes-Prieto A."/>
            <person name="Armbrust E.V."/>
            <person name="Aves S.J."/>
            <person name="Beiko R.G."/>
            <person name="Coutinho P."/>
            <person name="Dacks J.B."/>
            <person name="Durnford D.G."/>
            <person name="Fast N.M."/>
            <person name="Green B.R."/>
            <person name="Grisdale C."/>
            <person name="Hempe F."/>
            <person name="Henrissat B."/>
            <person name="Hoppner M.P."/>
            <person name="Ishida K.-I."/>
            <person name="Kim E."/>
            <person name="Koreny L."/>
            <person name="Kroth P.G."/>
            <person name="Liu Y."/>
            <person name="Malik S.-B."/>
            <person name="Maier U.G."/>
            <person name="McRose D."/>
            <person name="Mock T."/>
            <person name="Neilson J.A."/>
            <person name="Onodera N.T."/>
            <person name="Poole A.M."/>
            <person name="Pritham E.J."/>
            <person name="Richards T.A."/>
            <person name="Rocap G."/>
            <person name="Roy S.W."/>
            <person name="Sarai C."/>
            <person name="Schaack S."/>
            <person name="Shirato S."/>
            <person name="Slamovits C.H."/>
            <person name="Spencer D.F."/>
            <person name="Suzuki S."/>
            <person name="Worden A.Z."/>
            <person name="Zauner S."/>
            <person name="Barry K."/>
            <person name="Bell C."/>
            <person name="Bharti A.K."/>
            <person name="Crow J.A."/>
            <person name="Grimwood J."/>
            <person name="Kramer R."/>
            <person name="Lindquist E."/>
            <person name="Lucas S."/>
            <person name="Salamov A."/>
            <person name="McFadden G.I."/>
            <person name="Lane C.E."/>
            <person name="Keeling P.J."/>
            <person name="Gray M.W."/>
            <person name="Grigoriev I.V."/>
            <person name="Archibald J.M."/>
        </authorList>
    </citation>
    <scope>NUCLEOTIDE SEQUENCE</scope>
    <source>
        <strain evidence="3">CCMP2712</strain>
    </source>
</reference>